<dbReference type="InterPro" id="IPR012906">
    <property type="entry name" value="PaaX-like_N"/>
</dbReference>
<organism evidence="4 5">
    <name type="scientific">Ammonicoccus fulvus</name>
    <dbReference type="NCBI Taxonomy" id="3138240"/>
    <lineage>
        <taxon>Bacteria</taxon>
        <taxon>Bacillati</taxon>
        <taxon>Actinomycetota</taxon>
        <taxon>Actinomycetes</taxon>
        <taxon>Propionibacteriales</taxon>
        <taxon>Propionibacteriaceae</taxon>
        <taxon>Ammonicoccus</taxon>
    </lineage>
</organism>
<dbReference type="PIRSF" id="PIRSF020623">
    <property type="entry name" value="PaaX"/>
    <property type="match status" value="1"/>
</dbReference>
<dbReference type="InterPro" id="IPR048846">
    <property type="entry name" value="PaaX-like_central"/>
</dbReference>
<dbReference type="InterPro" id="IPR036388">
    <property type="entry name" value="WH-like_DNA-bd_sf"/>
</dbReference>
<dbReference type="Pfam" id="PF20803">
    <property type="entry name" value="PaaX_M"/>
    <property type="match status" value="1"/>
</dbReference>
<dbReference type="PANTHER" id="PTHR30319">
    <property type="entry name" value="PHENYLACETIC ACID REGULATOR-RELATED TRANSCRIPTIONAL REPRESSOR"/>
    <property type="match status" value="1"/>
</dbReference>
<dbReference type="Proteomes" id="UP001442841">
    <property type="component" value="Chromosome"/>
</dbReference>
<dbReference type="InterPro" id="IPR011965">
    <property type="entry name" value="PaaX_trns_reg"/>
</dbReference>
<feature type="domain" description="Transcriptional repressor PaaX-like N-terminal" evidence="1">
    <location>
        <begin position="20"/>
        <end position="86"/>
    </location>
</feature>
<accession>A0ABZ3FSJ0</accession>
<name>A0ABZ3FSJ0_9ACTN</name>
<gene>
    <name evidence="4" type="ORF">AADG42_09590</name>
</gene>
<sequence>MTIEESTDRLDGTDALPRQQQLIVSLFGLYARQRGGVLAVADLIALLGDLGAEEPAVRSAVSRLKKRGLLNSARINGVATYAPSEQLIRLLQEGDTRIFTPRRAAAGDAWLLAAFTVPESQRNLRHVIRSLLTRRGFGSVTPGLWIAPEWLFDSTWNELERQGLTGYLHFFRAEPLGDAEIRDRVENAWNLPALQELYCDFIDRFDPLLSPWTGPGERPPDLEAYRAFVPLVTLWRRLPYLDPGLPLEYLPDPWPGQVAADLFRRLTEVLEEPAKRHAESRLSTTAAP</sequence>
<dbReference type="PANTHER" id="PTHR30319:SF1">
    <property type="entry name" value="TRANSCRIPTIONAL REPRESSOR PAAX"/>
    <property type="match status" value="1"/>
</dbReference>
<dbReference type="Pfam" id="PF07848">
    <property type="entry name" value="PaaX"/>
    <property type="match status" value="1"/>
</dbReference>
<reference evidence="4 5" key="1">
    <citation type="submission" date="2024-04" db="EMBL/GenBank/DDBJ databases">
        <title>Isolation of an actinomycete strain from pig manure.</title>
        <authorList>
            <person name="Gong T."/>
            <person name="Yu Z."/>
            <person name="An M."/>
            <person name="Wei C."/>
            <person name="Yang W."/>
            <person name="Liu L."/>
        </authorList>
    </citation>
    <scope>NUCLEOTIDE SEQUENCE [LARGE SCALE GENOMIC DNA]</scope>
    <source>
        <strain evidence="4 5">ZF39</strain>
    </source>
</reference>
<dbReference type="Gene3D" id="1.10.10.10">
    <property type="entry name" value="Winged helix-like DNA-binding domain superfamily/Winged helix DNA-binding domain"/>
    <property type="match status" value="1"/>
</dbReference>
<proteinExistence type="predicted"/>
<evidence type="ECO:0000313" key="5">
    <source>
        <dbReference type="Proteomes" id="UP001442841"/>
    </source>
</evidence>
<dbReference type="Pfam" id="PF08223">
    <property type="entry name" value="PaaX_C"/>
    <property type="match status" value="1"/>
</dbReference>
<evidence type="ECO:0000259" key="3">
    <source>
        <dbReference type="Pfam" id="PF20803"/>
    </source>
</evidence>
<evidence type="ECO:0000259" key="1">
    <source>
        <dbReference type="Pfam" id="PF07848"/>
    </source>
</evidence>
<feature type="domain" description="Transcriptional repressor PaaX-like C-terminal" evidence="2">
    <location>
        <begin position="189"/>
        <end position="279"/>
    </location>
</feature>
<evidence type="ECO:0000259" key="2">
    <source>
        <dbReference type="Pfam" id="PF08223"/>
    </source>
</evidence>
<protein>
    <submittedName>
        <fullName evidence="4">PaaX family transcriptional regulator C-terminal domain-containing protein</fullName>
    </submittedName>
</protein>
<dbReference type="InterPro" id="IPR013225">
    <property type="entry name" value="PaaX_C"/>
</dbReference>
<feature type="domain" description="Transcriptional repressor PaaX-like central Cas2-like" evidence="3">
    <location>
        <begin position="107"/>
        <end position="180"/>
    </location>
</feature>
<dbReference type="Gene3D" id="1.20.58.1460">
    <property type="match status" value="1"/>
</dbReference>
<dbReference type="EMBL" id="CP154795">
    <property type="protein sequence ID" value="XAN07536.1"/>
    <property type="molecule type" value="Genomic_DNA"/>
</dbReference>
<dbReference type="Gene3D" id="3.30.70.2650">
    <property type="match status" value="1"/>
</dbReference>
<keyword evidence="5" id="KW-1185">Reference proteome</keyword>
<evidence type="ECO:0000313" key="4">
    <source>
        <dbReference type="EMBL" id="XAN07536.1"/>
    </source>
</evidence>
<dbReference type="RefSeq" id="WP_425309001.1">
    <property type="nucleotide sequence ID" value="NZ_CP154795.1"/>
</dbReference>